<name>A0ABD2MHR1_9CUCU</name>
<evidence type="ECO:0000256" key="1">
    <source>
        <dbReference type="SAM" id="MobiDB-lite"/>
    </source>
</evidence>
<evidence type="ECO:0000313" key="3">
    <source>
        <dbReference type="Proteomes" id="UP001516400"/>
    </source>
</evidence>
<keyword evidence="3" id="KW-1185">Reference proteome</keyword>
<comment type="caution">
    <text evidence="2">The sequence shown here is derived from an EMBL/GenBank/DDBJ whole genome shotgun (WGS) entry which is preliminary data.</text>
</comment>
<reference evidence="2 3" key="1">
    <citation type="journal article" date="2021" name="BMC Biol.">
        <title>Horizontally acquired antibacterial genes associated with adaptive radiation of ladybird beetles.</title>
        <authorList>
            <person name="Li H.S."/>
            <person name="Tang X.F."/>
            <person name="Huang Y.H."/>
            <person name="Xu Z.Y."/>
            <person name="Chen M.L."/>
            <person name="Du X.Y."/>
            <person name="Qiu B.Y."/>
            <person name="Chen P.T."/>
            <person name="Zhang W."/>
            <person name="Slipinski A."/>
            <person name="Escalona H.E."/>
            <person name="Waterhouse R.M."/>
            <person name="Zwick A."/>
            <person name="Pang H."/>
        </authorList>
    </citation>
    <scope>NUCLEOTIDE SEQUENCE [LARGE SCALE GENOMIC DNA]</scope>
    <source>
        <strain evidence="2">SYSU2018</strain>
    </source>
</reference>
<feature type="region of interest" description="Disordered" evidence="1">
    <location>
        <begin position="79"/>
        <end position="117"/>
    </location>
</feature>
<proteinExistence type="predicted"/>
<gene>
    <name evidence="2" type="ORF">HHI36_010036</name>
</gene>
<dbReference type="AlphaFoldDB" id="A0ABD2MHR1"/>
<evidence type="ECO:0000313" key="2">
    <source>
        <dbReference type="EMBL" id="KAL3265840.1"/>
    </source>
</evidence>
<protein>
    <submittedName>
        <fullName evidence="2">Uncharacterized protein</fullName>
    </submittedName>
</protein>
<organism evidence="2 3">
    <name type="scientific">Cryptolaemus montrouzieri</name>
    <dbReference type="NCBI Taxonomy" id="559131"/>
    <lineage>
        <taxon>Eukaryota</taxon>
        <taxon>Metazoa</taxon>
        <taxon>Ecdysozoa</taxon>
        <taxon>Arthropoda</taxon>
        <taxon>Hexapoda</taxon>
        <taxon>Insecta</taxon>
        <taxon>Pterygota</taxon>
        <taxon>Neoptera</taxon>
        <taxon>Endopterygota</taxon>
        <taxon>Coleoptera</taxon>
        <taxon>Polyphaga</taxon>
        <taxon>Cucujiformia</taxon>
        <taxon>Coccinelloidea</taxon>
        <taxon>Coccinellidae</taxon>
        <taxon>Scymninae</taxon>
        <taxon>Scymnini</taxon>
        <taxon>Cryptolaemus</taxon>
    </lineage>
</organism>
<dbReference type="Proteomes" id="UP001516400">
    <property type="component" value="Unassembled WGS sequence"/>
</dbReference>
<dbReference type="EMBL" id="JABFTP020000001">
    <property type="protein sequence ID" value="KAL3265840.1"/>
    <property type="molecule type" value="Genomic_DNA"/>
</dbReference>
<sequence>MVDLLNGNLSFRYHPNERFLLLENSTYRGHPKAIPLSSTSEFICRGSARETPTTREFYTWGIQKATLPHSYQRIHLQGFRTRNSDDQRIPYRGHIGSDASTQLPANSSPGFPLKNSD</sequence>
<feature type="compositionally biased region" description="Polar residues" evidence="1">
    <location>
        <begin position="98"/>
        <end position="109"/>
    </location>
</feature>
<accession>A0ABD2MHR1</accession>